<evidence type="ECO:0000256" key="1">
    <source>
        <dbReference type="ARBA" id="ARBA00000085"/>
    </source>
</evidence>
<dbReference type="PROSITE" id="PS50109">
    <property type="entry name" value="HIS_KIN"/>
    <property type="match status" value="1"/>
</dbReference>
<dbReference type="InterPro" id="IPR036890">
    <property type="entry name" value="HATPase_C_sf"/>
</dbReference>
<keyword evidence="11" id="KW-0175">Coiled coil</keyword>
<dbReference type="SUPFAM" id="SSF55874">
    <property type="entry name" value="ATPase domain of HSP90 chaperone/DNA topoisomerase II/histidine kinase"/>
    <property type="match status" value="1"/>
</dbReference>
<keyword evidence="7 15" id="KW-0418">Kinase</keyword>
<keyword evidence="9" id="KW-0902">Two-component regulatory system</keyword>
<sequence length="466" mass="50353">MRVPRPAPVGQWKLGSRFAVAFALVAALVIALVGSLAYNTAASLIRTDARDEFDSTVESLSSDLSEPQAGRDSISPDSLQVLHSDTFAFQVLRPDGSVAVPVRQGDALEILPVRQEDRETAAEREPGVVATRNDSANEEDYRIAAVSLGGGNGAVLVGQRLSPTERILDSLALQTLVVGLAVLVGAALTGWLVGRGTTGRLVRLTETAEYVTSTGRVDQVTPELGEAGRNEVRRLGRAFNAMLARLASSREEQRRLVQNASHELRTPLTSLRTNASVLQRFDQLDPQARQRLIDDLQGEARELTDLVNELVELATENRRDEPEQDVELRELAQRVAQRVQRRTGREVTVDADGSVVRGRPSSLERALSNPVENAAKFDTEGSQPIEVAIAGGRVEVRDRGPGIAEEELGHVFERFYRSPAARGMSGSGLGLSMVADIAAEHGGTVFARNREGGGAVIGFHLPTLWE</sequence>
<gene>
    <name evidence="15" type="ORF">FHX37_0023</name>
</gene>
<evidence type="ECO:0000313" key="15">
    <source>
        <dbReference type="EMBL" id="TQN30162.1"/>
    </source>
</evidence>
<dbReference type="CDD" id="cd00082">
    <property type="entry name" value="HisKA"/>
    <property type="match status" value="1"/>
</dbReference>
<name>A0A543NEA3_9ACTN</name>
<dbReference type="InterPro" id="IPR004358">
    <property type="entry name" value="Sig_transdc_His_kin-like_C"/>
</dbReference>
<dbReference type="InterPro" id="IPR003660">
    <property type="entry name" value="HAMP_dom"/>
</dbReference>
<dbReference type="InterPro" id="IPR003594">
    <property type="entry name" value="HATPase_dom"/>
</dbReference>
<dbReference type="Gene3D" id="1.10.287.130">
    <property type="match status" value="1"/>
</dbReference>
<dbReference type="EMBL" id="VFQC01000001">
    <property type="protein sequence ID" value="TQN30162.1"/>
    <property type="molecule type" value="Genomic_DNA"/>
</dbReference>
<keyword evidence="10 12" id="KW-0472">Membrane</keyword>
<feature type="domain" description="HAMP" evidence="14">
    <location>
        <begin position="195"/>
        <end position="251"/>
    </location>
</feature>
<dbReference type="OrthoDB" id="9786919at2"/>
<evidence type="ECO:0000256" key="9">
    <source>
        <dbReference type="ARBA" id="ARBA00023012"/>
    </source>
</evidence>
<comment type="caution">
    <text evidence="15">The sequence shown here is derived from an EMBL/GenBank/DDBJ whole genome shotgun (WGS) entry which is preliminary data.</text>
</comment>
<dbReference type="Pfam" id="PF02518">
    <property type="entry name" value="HATPase_c"/>
    <property type="match status" value="1"/>
</dbReference>
<evidence type="ECO:0000256" key="5">
    <source>
        <dbReference type="ARBA" id="ARBA00022679"/>
    </source>
</evidence>
<dbReference type="InterPro" id="IPR036097">
    <property type="entry name" value="HisK_dim/P_sf"/>
</dbReference>
<reference evidence="15 16" key="1">
    <citation type="submission" date="2019-06" db="EMBL/GenBank/DDBJ databases">
        <title>Sequencing the genomes of 1000 actinobacteria strains.</title>
        <authorList>
            <person name="Klenk H.-P."/>
        </authorList>
    </citation>
    <scope>NUCLEOTIDE SEQUENCE [LARGE SCALE GENOMIC DNA]</scope>
    <source>
        <strain evidence="15 16">DSM 45015</strain>
    </source>
</reference>
<keyword evidence="6 12" id="KW-0812">Transmembrane</keyword>
<dbReference type="EC" id="2.7.13.3" evidence="3"/>
<evidence type="ECO:0000256" key="7">
    <source>
        <dbReference type="ARBA" id="ARBA00022777"/>
    </source>
</evidence>
<dbReference type="InterPro" id="IPR050428">
    <property type="entry name" value="TCS_sensor_his_kinase"/>
</dbReference>
<accession>A0A543NEA3</accession>
<dbReference type="PRINTS" id="PR00344">
    <property type="entry name" value="BCTRLSENSOR"/>
</dbReference>
<dbReference type="SMART" id="SM00387">
    <property type="entry name" value="HATPase_c"/>
    <property type="match status" value="1"/>
</dbReference>
<comment type="subcellular location">
    <subcellularLocation>
        <location evidence="2">Cell membrane</location>
    </subcellularLocation>
</comment>
<feature type="coiled-coil region" evidence="11">
    <location>
        <begin position="289"/>
        <end position="316"/>
    </location>
</feature>
<dbReference type="Gene3D" id="6.10.340.10">
    <property type="match status" value="1"/>
</dbReference>
<dbReference type="Gene3D" id="3.30.565.10">
    <property type="entry name" value="Histidine kinase-like ATPase, C-terminal domain"/>
    <property type="match status" value="1"/>
</dbReference>
<dbReference type="PANTHER" id="PTHR45436">
    <property type="entry name" value="SENSOR HISTIDINE KINASE YKOH"/>
    <property type="match status" value="1"/>
</dbReference>
<evidence type="ECO:0000259" key="14">
    <source>
        <dbReference type="PROSITE" id="PS50885"/>
    </source>
</evidence>
<keyword evidence="5" id="KW-0808">Transferase</keyword>
<evidence type="ECO:0000256" key="8">
    <source>
        <dbReference type="ARBA" id="ARBA00022989"/>
    </source>
</evidence>
<protein>
    <recommendedName>
        <fullName evidence="3">histidine kinase</fullName>
        <ecNumber evidence="3">2.7.13.3</ecNumber>
    </recommendedName>
</protein>
<dbReference type="PANTHER" id="PTHR45436:SF5">
    <property type="entry name" value="SENSOR HISTIDINE KINASE TRCS"/>
    <property type="match status" value="1"/>
</dbReference>
<evidence type="ECO:0000256" key="11">
    <source>
        <dbReference type="SAM" id="Coils"/>
    </source>
</evidence>
<dbReference type="SUPFAM" id="SSF47384">
    <property type="entry name" value="Homodimeric domain of signal transducing histidine kinase"/>
    <property type="match status" value="1"/>
</dbReference>
<feature type="transmembrane region" description="Helical" evidence="12">
    <location>
        <begin position="171"/>
        <end position="193"/>
    </location>
</feature>
<dbReference type="RefSeq" id="WP_141921441.1">
    <property type="nucleotide sequence ID" value="NZ_VFQC01000001.1"/>
</dbReference>
<dbReference type="GO" id="GO:0000155">
    <property type="term" value="F:phosphorelay sensor kinase activity"/>
    <property type="evidence" value="ECO:0007669"/>
    <property type="project" value="InterPro"/>
</dbReference>
<evidence type="ECO:0000256" key="2">
    <source>
        <dbReference type="ARBA" id="ARBA00004236"/>
    </source>
</evidence>
<evidence type="ECO:0000256" key="6">
    <source>
        <dbReference type="ARBA" id="ARBA00022692"/>
    </source>
</evidence>
<dbReference type="GO" id="GO:0005886">
    <property type="term" value="C:plasma membrane"/>
    <property type="evidence" value="ECO:0007669"/>
    <property type="project" value="UniProtKB-SubCell"/>
</dbReference>
<evidence type="ECO:0000259" key="13">
    <source>
        <dbReference type="PROSITE" id="PS50109"/>
    </source>
</evidence>
<dbReference type="InterPro" id="IPR003661">
    <property type="entry name" value="HisK_dim/P_dom"/>
</dbReference>
<evidence type="ECO:0000313" key="16">
    <source>
        <dbReference type="Proteomes" id="UP000317422"/>
    </source>
</evidence>
<evidence type="ECO:0000256" key="4">
    <source>
        <dbReference type="ARBA" id="ARBA00022553"/>
    </source>
</evidence>
<feature type="domain" description="Histidine kinase" evidence="13">
    <location>
        <begin position="259"/>
        <end position="465"/>
    </location>
</feature>
<dbReference type="CDD" id="cd00075">
    <property type="entry name" value="HATPase"/>
    <property type="match status" value="1"/>
</dbReference>
<proteinExistence type="predicted"/>
<dbReference type="InterPro" id="IPR005467">
    <property type="entry name" value="His_kinase_dom"/>
</dbReference>
<dbReference type="SMART" id="SM00388">
    <property type="entry name" value="HisKA"/>
    <property type="match status" value="1"/>
</dbReference>
<dbReference type="Pfam" id="PF00512">
    <property type="entry name" value="HisKA"/>
    <property type="match status" value="1"/>
</dbReference>
<evidence type="ECO:0000256" key="3">
    <source>
        <dbReference type="ARBA" id="ARBA00012438"/>
    </source>
</evidence>
<keyword evidence="8 12" id="KW-1133">Transmembrane helix</keyword>
<dbReference type="AlphaFoldDB" id="A0A543NEA3"/>
<evidence type="ECO:0000256" key="12">
    <source>
        <dbReference type="SAM" id="Phobius"/>
    </source>
</evidence>
<dbReference type="SMART" id="SM00304">
    <property type="entry name" value="HAMP"/>
    <property type="match status" value="1"/>
</dbReference>
<keyword evidence="4" id="KW-0597">Phosphoprotein</keyword>
<evidence type="ECO:0000256" key="10">
    <source>
        <dbReference type="ARBA" id="ARBA00023136"/>
    </source>
</evidence>
<keyword evidence="16" id="KW-1185">Reference proteome</keyword>
<comment type="catalytic activity">
    <reaction evidence="1">
        <text>ATP + protein L-histidine = ADP + protein N-phospho-L-histidine.</text>
        <dbReference type="EC" id="2.7.13.3"/>
    </reaction>
</comment>
<dbReference type="PROSITE" id="PS50885">
    <property type="entry name" value="HAMP"/>
    <property type="match status" value="1"/>
</dbReference>
<dbReference type="Proteomes" id="UP000317422">
    <property type="component" value="Unassembled WGS sequence"/>
</dbReference>
<organism evidence="15 16">
    <name type="scientific">Haloactinospora alba</name>
    <dbReference type="NCBI Taxonomy" id="405555"/>
    <lineage>
        <taxon>Bacteria</taxon>
        <taxon>Bacillati</taxon>
        <taxon>Actinomycetota</taxon>
        <taxon>Actinomycetes</taxon>
        <taxon>Streptosporangiales</taxon>
        <taxon>Nocardiopsidaceae</taxon>
        <taxon>Haloactinospora</taxon>
    </lineage>
</organism>